<dbReference type="OrthoDB" id="795889at2"/>
<proteinExistence type="predicted"/>
<accession>A0A368N0F8</accession>
<dbReference type="AlphaFoldDB" id="A0A368N0F8"/>
<reference evidence="1 2" key="1">
    <citation type="submission" date="2018-07" db="EMBL/GenBank/DDBJ databases">
        <title>Chryseobacterium lacus sp. nov., isolated from lake water.</title>
        <authorList>
            <person name="Li C.-M."/>
        </authorList>
    </citation>
    <scope>NUCLEOTIDE SEQUENCE [LARGE SCALE GENOMIC DNA]</scope>
    <source>
        <strain evidence="1 2">YLOS41</strain>
    </source>
</reference>
<sequence length="218" mass="24720">MKKHLLSSLVFISTLTLAQESGRYRNSITQNEVNVVVGEQAAEVTGWDFQISFPKNTEGQYVSKYGAVLEKGKDRSVTITNQNGTVETFNLYAPLTYSLPDGVKEYTMDGKTYFYISGVREEGLVGEYLYEGKGEPKVLLSADGAGYFQRHMVPADELEWWGIETDYKGEIQKVTGEKGKYKLIIAMKYKNGKYDRAQAVVNPEQRKTYFLGERILSW</sequence>
<organism evidence="1 2">
    <name type="scientific">Chryseobacterium lacus</name>
    <dbReference type="NCBI Taxonomy" id="2058346"/>
    <lineage>
        <taxon>Bacteria</taxon>
        <taxon>Pseudomonadati</taxon>
        <taxon>Bacteroidota</taxon>
        <taxon>Flavobacteriia</taxon>
        <taxon>Flavobacteriales</taxon>
        <taxon>Weeksellaceae</taxon>
        <taxon>Chryseobacterium group</taxon>
        <taxon>Chryseobacterium</taxon>
    </lineage>
</organism>
<protein>
    <submittedName>
        <fullName evidence="1">Uncharacterized protein</fullName>
    </submittedName>
</protein>
<name>A0A368N0F8_9FLAO</name>
<keyword evidence="2" id="KW-1185">Reference proteome</keyword>
<comment type="caution">
    <text evidence="1">The sequence shown here is derived from an EMBL/GenBank/DDBJ whole genome shotgun (WGS) entry which is preliminary data.</text>
</comment>
<evidence type="ECO:0000313" key="2">
    <source>
        <dbReference type="Proteomes" id="UP000252172"/>
    </source>
</evidence>
<dbReference type="EMBL" id="QPIE01000002">
    <property type="protein sequence ID" value="RCU43968.1"/>
    <property type="molecule type" value="Genomic_DNA"/>
</dbReference>
<gene>
    <name evidence="1" type="ORF">DQ356_02805</name>
</gene>
<dbReference type="RefSeq" id="WP_114302947.1">
    <property type="nucleotide sequence ID" value="NZ_QPIE01000002.1"/>
</dbReference>
<dbReference type="Proteomes" id="UP000252172">
    <property type="component" value="Unassembled WGS sequence"/>
</dbReference>
<evidence type="ECO:0000313" key="1">
    <source>
        <dbReference type="EMBL" id="RCU43968.1"/>
    </source>
</evidence>